<reference evidence="1 2" key="1">
    <citation type="submission" date="2017-04" db="EMBL/GenBank/DDBJ databases">
        <title>Comparative genome analysis of Subtercola boreus.</title>
        <authorList>
            <person name="Cho Y.-J."/>
            <person name="Cho A."/>
            <person name="Kim O.-S."/>
            <person name="Lee J.-I."/>
        </authorList>
    </citation>
    <scope>NUCLEOTIDE SEQUENCE [LARGE SCALE GENOMIC DNA]</scope>
    <source>
        <strain evidence="1 2">P28004</strain>
    </source>
</reference>
<dbReference type="PANTHER" id="PTHR43881:SF1">
    <property type="entry name" value="GAMMA-GLUTAMYLTRANSPEPTIDASE (AFU_ORTHOLOGUE AFUA_4G13580)"/>
    <property type="match status" value="1"/>
</dbReference>
<dbReference type="Pfam" id="PF01019">
    <property type="entry name" value="G_glu_transpept"/>
    <property type="match status" value="1"/>
</dbReference>
<dbReference type="OrthoDB" id="9781342at2"/>
<dbReference type="PRINTS" id="PR01210">
    <property type="entry name" value="GGTRANSPTASE"/>
</dbReference>
<proteinExistence type="predicted"/>
<name>A0A3E0W7F1_9MICO</name>
<dbReference type="GO" id="GO:0016740">
    <property type="term" value="F:transferase activity"/>
    <property type="evidence" value="ECO:0007669"/>
    <property type="project" value="UniProtKB-KW"/>
</dbReference>
<dbReference type="PANTHER" id="PTHR43881">
    <property type="entry name" value="GAMMA-GLUTAMYLTRANSPEPTIDASE (AFU_ORTHOLOGUE AFUA_4G13580)"/>
    <property type="match status" value="1"/>
</dbReference>
<dbReference type="Gene3D" id="1.10.246.130">
    <property type="match status" value="1"/>
</dbReference>
<dbReference type="InterPro" id="IPR029055">
    <property type="entry name" value="Ntn_hydrolases_N"/>
</dbReference>
<dbReference type="EMBL" id="NBXE01000035">
    <property type="protein sequence ID" value="RFA25080.1"/>
    <property type="molecule type" value="Genomic_DNA"/>
</dbReference>
<evidence type="ECO:0000313" key="1">
    <source>
        <dbReference type="EMBL" id="RFA25080.1"/>
    </source>
</evidence>
<dbReference type="InterPro" id="IPR043137">
    <property type="entry name" value="GGT_ssub_C"/>
</dbReference>
<dbReference type="InterPro" id="IPR052896">
    <property type="entry name" value="GGT-like_enzyme"/>
</dbReference>
<evidence type="ECO:0000313" key="2">
    <source>
        <dbReference type="Proteomes" id="UP000257080"/>
    </source>
</evidence>
<accession>A0A3E0W7F1</accession>
<dbReference type="InterPro" id="IPR043138">
    <property type="entry name" value="GGT_lsub"/>
</dbReference>
<dbReference type="Proteomes" id="UP000257080">
    <property type="component" value="Unassembled WGS sequence"/>
</dbReference>
<dbReference type="RefSeq" id="WP_116419977.1">
    <property type="nucleotide sequence ID" value="NZ_NBXC01000030.1"/>
</dbReference>
<dbReference type="AlphaFoldDB" id="A0A3E0W7F1"/>
<sequence>MTPDRPFLARPDLLGSFGMCASTHWIASAVGQAVLERGGNAFDAAVAAGFVLHVVEPHLNGAGGDLVGLFAPAGQPPLTLAGQAPAPRGATIEHFRAEGLGLVPGAGALAATAPGAVDAWLLLLRDHGTWEVAEVLDYAIHYARNGHQLLPTAAATIDRVAALFRAHWPTSADLWLTKGRAPEAGEIVYNTAYAETLDELCRHSVGETRAERIDAVRHAWSHGFVADAIDDFVANTPHRHSTGTDHRGVLNREDLADYTASYEEPVQGAFRDTRIVTAGAWSQGPVLLQTMAILDGYSNEELELSTGGGVHRVLEALKLALADRDAYYGEDIDPSVLETLVSESYASERRVLIGDAASRELRPGLVPGGLAPFRPPLVRAGDEESDPTVGEPTVSAAGVTRGDTCHIDIIDRWGNAISVTPSGGWLQSSPTIPSLGFALGTRLQMTWLDEASPSALLPGRRPRTTLAPTLLLREGSVVSALGTPGGDQQDQWQAVYLVRLLAEGKTPQEAIEAPAFHSTSFPQSFWPRDWEPGGAVVEGRLGAEVIENLRQRGHVVTLCGDWSLGRLSAVSRNPATGLLSAAANPRGGQGYAAGR</sequence>
<protein>
    <submittedName>
        <fullName evidence="1">Transferase</fullName>
    </submittedName>
</protein>
<keyword evidence="1" id="KW-0808">Transferase</keyword>
<dbReference type="Gene3D" id="3.60.20.40">
    <property type="match status" value="1"/>
</dbReference>
<organism evidence="1 2">
    <name type="scientific">Subtercola boreus</name>
    <dbReference type="NCBI Taxonomy" id="120213"/>
    <lineage>
        <taxon>Bacteria</taxon>
        <taxon>Bacillati</taxon>
        <taxon>Actinomycetota</taxon>
        <taxon>Actinomycetes</taxon>
        <taxon>Micrococcales</taxon>
        <taxon>Microbacteriaceae</taxon>
        <taxon>Subtercola</taxon>
    </lineage>
</organism>
<dbReference type="SUPFAM" id="SSF56235">
    <property type="entry name" value="N-terminal nucleophile aminohydrolases (Ntn hydrolases)"/>
    <property type="match status" value="1"/>
</dbReference>
<gene>
    <name evidence="1" type="ORF">B7R25_16155</name>
</gene>
<comment type="caution">
    <text evidence="1">The sequence shown here is derived from an EMBL/GenBank/DDBJ whole genome shotgun (WGS) entry which is preliminary data.</text>
</comment>